<organism evidence="1 2">
    <name type="scientific">Nonomuraea typhae</name>
    <dbReference type="NCBI Taxonomy" id="2603600"/>
    <lineage>
        <taxon>Bacteria</taxon>
        <taxon>Bacillati</taxon>
        <taxon>Actinomycetota</taxon>
        <taxon>Actinomycetes</taxon>
        <taxon>Streptosporangiales</taxon>
        <taxon>Streptosporangiaceae</taxon>
        <taxon>Nonomuraea</taxon>
    </lineage>
</organism>
<reference evidence="1 2" key="1">
    <citation type="submission" date="2024-10" db="EMBL/GenBank/DDBJ databases">
        <title>The Natural Products Discovery Center: Release of the First 8490 Sequenced Strains for Exploring Actinobacteria Biosynthetic Diversity.</title>
        <authorList>
            <person name="Kalkreuter E."/>
            <person name="Kautsar S.A."/>
            <person name="Yang D."/>
            <person name="Bader C.D."/>
            <person name="Teijaro C.N."/>
            <person name="Fluegel L."/>
            <person name="Davis C.M."/>
            <person name="Simpson J.R."/>
            <person name="Lauterbach L."/>
            <person name="Steele A.D."/>
            <person name="Gui C."/>
            <person name="Meng S."/>
            <person name="Li G."/>
            <person name="Viehrig K."/>
            <person name="Ye F."/>
            <person name="Su P."/>
            <person name="Kiefer A.F."/>
            <person name="Nichols A."/>
            <person name="Cepeda A.J."/>
            <person name="Yan W."/>
            <person name="Fan B."/>
            <person name="Jiang Y."/>
            <person name="Adhikari A."/>
            <person name="Zheng C.-J."/>
            <person name="Schuster L."/>
            <person name="Cowan T.M."/>
            <person name="Smanski M.J."/>
            <person name="Chevrette M.G."/>
            <person name="De Carvalho L.P.S."/>
            <person name="Shen B."/>
        </authorList>
    </citation>
    <scope>NUCLEOTIDE SEQUENCE [LARGE SCALE GENOMIC DNA]</scope>
    <source>
        <strain evidence="1 2">NPDC050545</strain>
    </source>
</reference>
<dbReference type="SUPFAM" id="SSF52833">
    <property type="entry name" value="Thioredoxin-like"/>
    <property type="match status" value="1"/>
</dbReference>
<accession>A0ABW7YLE4</accession>
<keyword evidence="2" id="KW-1185">Reference proteome</keyword>
<protein>
    <submittedName>
        <fullName evidence="1">TlpA family protein disulfide reductase</fullName>
    </submittedName>
</protein>
<evidence type="ECO:0000313" key="2">
    <source>
        <dbReference type="Proteomes" id="UP001612741"/>
    </source>
</evidence>
<dbReference type="RefSeq" id="WP_397079007.1">
    <property type="nucleotide sequence ID" value="NZ_JBITGY010000001.1"/>
</dbReference>
<dbReference type="InterPro" id="IPR036249">
    <property type="entry name" value="Thioredoxin-like_sf"/>
</dbReference>
<dbReference type="Proteomes" id="UP001612741">
    <property type="component" value="Unassembled WGS sequence"/>
</dbReference>
<comment type="caution">
    <text evidence="1">The sequence shown here is derived from an EMBL/GenBank/DDBJ whole genome shotgun (WGS) entry which is preliminary data.</text>
</comment>
<sequence length="178" mass="18929">MTVAVVLLAILLLVCLLALVDQYRTLEIVRAELGLNDAAQSIPIENGRELPPSGAGLPAELDEQPQVFVLFLSTMCATCQTIAKRLRADIPAGVQPVLVARSPEEAATWLSGAGMPQDQVVIDEGGRIASALGIDVSPSAVIFQRGQIRSASTVPSYRRFQSLLAEYPQPATVESPHG</sequence>
<proteinExistence type="predicted"/>
<name>A0ABW7YLE4_9ACTN</name>
<dbReference type="EMBL" id="JBITGY010000001">
    <property type="protein sequence ID" value="MFI6496711.1"/>
    <property type="molecule type" value="Genomic_DNA"/>
</dbReference>
<evidence type="ECO:0000313" key="1">
    <source>
        <dbReference type="EMBL" id="MFI6496711.1"/>
    </source>
</evidence>
<dbReference type="Gene3D" id="3.40.30.10">
    <property type="entry name" value="Glutaredoxin"/>
    <property type="match status" value="1"/>
</dbReference>
<gene>
    <name evidence="1" type="ORF">ACIBG2_04980</name>
</gene>